<reference evidence="2" key="1">
    <citation type="journal article" date="2022" name="Nat. Commun.">
        <title>Chromosome evolution and the genetic basis of agronomically important traits in greater yam.</title>
        <authorList>
            <person name="Bredeson J.V."/>
            <person name="Lyons J.B."/>
            <person name="Oniyinde I.O."/>
            <person name="Okereke N.R."/>
            <person name="Kolade O."/>
            <person name="Nnabue I."/>
            <person name="Nwadili C.O."/>
            <person name="Hribova E."/>
            <person name="Parker M."/>
            <person name="Nwogha J."/>
            <person name="Shu S."/>
            <person name="Carlson J."/>
            <person name="Kariba R."/>
            <person name="Muthemba S."/>
            <person name="Knop K."/>
            <person name="Barton G.J."/>
            <person name="Sherwood A.V."/>
            <person name="Lopez-Montes A."/>
            <person name="Asiedu R."/>
            <person name="Jamnadass R."/>
            <person name="Muchugi A."/>
            <person name="Goodstein D."/>
            <person name="Egesi C.N."/>
            <person name="Featherston J."/>
            <person name="Asfaw A."/>
            <person name="Simpson G.G."/>
            <person name="Dolezel J."/>
            <person name="Hendre P.S."/>
            <person name="Van Deynze A."/>
            <person name="Kumar P.L."/>
            <person name="Obidiegwu J.E."/>
            <person name="Bhattacharjee R."/>
            <person name="Rokhsar D.S."/>
        </authorList>
    </citation>
    <scope>NUCLEOTIDE SEQUENCE [LARGE SCALE GENOMIC DNA]</scope>
    <source>
        <strain evidence="2">cv. TDa95/00328</strain>
    </source>
</reference>
<comment type="caution">
    <text evidence="1">The sequence shown here is derived from an EMBL/GenBank/DDBJ whole genome shotgun (WGS) entry which is preliminary data.</text>
</comment>
<evidence type="ECO:0000313" key="1">
    <source>
        <dbReference type="EMBL" id="KAH7656117.1"/>
    </source>
</evidence>
<dbReference type="EMBL" id="CM037028">
    <property type="protein sequence ID" value="KAH7656117.1"/>
    <property type="molecule type" value="Genomic_DNA"/>
</dbReference>
<name>A0ACB7U734_DIOAL</name>
<keyword evidence="2" id="KW-1185">Reference proteome</keyword>
<protein>
    <submittedName>
        <fullName evidence="1">Beta-transducin family (WD-40 repeat) protein</fullName>
    </submittedName>
</protein>
<proteinExistence type="predicted"/>
<gene>
    <name evidence="1" type="ORF">IHE45_18G056800</name>
</gene>
<sequence>MEPEWNRSIIDEGKEAMDMEWEPESLDPGNVKPPPPFPAGEPNNQGTAVVPPSNHPLNDDIIGDLTSELRNVHIVQYPEEKGFPQTAYNLANETGIKNINDIDIDKGAIPKGTLFPYVQDALKYAQLKANLHACCCLDPVDIITINVDSCLSQIIEDRKKNAIDHGKDIDYDVSDQESDQYLVVVYKGPPLMGQTPSVPSLTHQVSNADVFVSARHSLEGSSCAWSPADSLLAIGSSNASAQIWKISDDFSSMHTSIPRVHFLIHSDGETHKLRLPATLVAWNGEGELLATGAMFGWASIWCKNGELLKTLDEHEESISFIAWNSKGDLLLIGSYNSEFIIWDTITWKPKQKLIFDLELLPIVIVAWRNNTSFTTCSRDYRIHVWNVGDSQPIITFTGHQDDIGGIKWDPTGTLLASYSDDGAIKIWTLKQDQSLHNLMHCQGINIIRWSWTGPGTSNPNKRLLLASAADDATVKIWDGAQGQLLYTFNGHRGPVIEMEFSPDGDYIASESEQCLLIWEVKDGTIVKACSGCDPWYYNLSWNREGNKIAAGYRNGTLCVIRLW</sequence>
<evidence type="ECO:0000313" key="2">
    <source>
        <dbReference type="Proteomes" id="UP000827976"/>
    </source>
</evidence>
<accession>A0ACB7U734</accession>
<organism evidence="1 2">
    <name type="scientific">Dioscorea alata</name>
    <name type="common">Purple yam</name>
    <dbReference type="NCBI Taxonomy" id="55571"/>
    <lineage>
        <taxon>Eukaryota</taxon>
        <taxon>Viridiplantae</taxon>
        <taxon>Streptophyta</taxon>
        <taxon>Embryophyta</taxon>
        <taxon>Tracheophyta</taxon>
        <taxon>Spermatophyta</taxon>
        <taxon>Magnoliopsida</taxon>
        <taxon>Liliopsida</taxon>
        <taxon>Dioscoreales</taxon>
        <taxon>Dioscoreaceae</taxon>
        <taxon>Dioscorea</taxon>
    </lineage>
</organism>
<dbReference type="Proteomes" id="UP000827976">
    <property type="component" value="Chromosome 18"/>
</dbReference>